<evidence type="ECO:0000313" key="1">
    <source>
        <dbReference type="EMBL" id="EIE85765.1"/>
    </source>
</evidence>
<dbReference type="VEuPathDB" id="FungiDB:RO3G_10475"/>
<gene>
    <name evidence="1" type="ORF">RO3G_10475</name>
</gene>
<dbReference type="RefSeq" id="XP_067521161.1">
    <property type="nucleotide sequence ID" value="XM_067665060.1"/>
</dbReference>
<dbReference type="Proteomes" id="UP000009138">
    <property type="component" value="Unassembled WGS sequence"/>
</dbReference>
<sequence>MAEDSVEAFQILQNTPKKLIDCHEFIKSVLTPSGIASDITMQDINRRRELFRDRKRERKNKKK</sequence>
<dbReference type="AlphaFoldDB" id="I1CBD5"/>
<dbReference type="EMBL" id="CH476739">
    <property type="protein sequence ID" value="EIE85765.1"/>
    <property type="molecule type" value="Genomic_DNA"/>
</dbReference>
<accession>I1CBD5</accession>
<name>I1CBD5_RHIO9</name>
<protein>
    <submittedName>
        <fullName evidence="1">Uncharacterized protein</fullName>
    </submittedName>
</protein>
<dbReference type="STRING" id="246409.I1CBD5"/>
<dbReference type="InParanoid" id="I1CBD5"/>
<reference evidence="1 2" key="1">
    <citation type="journal article" date="2009" name="PLoS Genet.">
        <title>Genomic analysis of the basal lineage fungus Rhizopus oryzae reveals a whole-genome duplication.</title>
        <authorList>
            <person name="Ma L.-J."/>
            <person name="Ibrahim A.S."/>
            <person name="Skory C."/>
            <person name="Grabherr M.G."/>
            <person name="Burger G."/>
            <person name="Butler M."/>
            <person name="Elias M."/>
            <person name="Idnurm A."/>
            <person name="Lang B.F."/>
            <person name="Sone T."/>
            <person name="Abe A."/>
            <person name="Calvo S.E."/>
            <person name="Corrochano L.M."/>
            <person name="Engels R."/>
            <person name="Fu J."/>
            <person name="Hansberg W."/>
            <person name="Kim J.-M."/>
            <person name="Kodira C.D."/>
            <person name="Koehrsen M.J."/>
            <person name="Liu B."/>
            <person name="Miranda-Saavedra D."/>
            <person name="O'Leary S."/>
            <person name="Ortiz-Castellanos L."/>
            <person name="Poulter R."/>
            <person name="Rodriguez-Romero J."/>
            <person name="Ruiz-Herrera J."/>
            <person name="Shen Y.-Q."/>
            <person name="Zeng Q."/>
            <person name="Galagan J."/>
            <person name="Birren B.W."/>
            <person name="Cuomo C.A."/>
            <person name="Wickes B.L."/>
        </authorList>
    </citation>
    <scope>NUCLEOTIDE SEQUENCE [LARGE SCALE GENOMIC DNA]</scope>
    <source>
        <strain evidence="2">RA 99-880 / ATCC MYA-4621 / FGSC 9543 / NRRL 43880</strain>
    </source>
</reference>
<keyword evidence="2" id="KW-1185">Reference proteome</keyword>
<dbReference type="GeneID" id="93617441"/>
<organism evidence="1 2">
    <name type="scientific">Rhizopus delemar (strain RA 99-880 / ATCC MYA-4621 / FGSC 9543 / NRRL 43880)</name>
    <name type="common">Mucormycosis agent</name>
    <name type="synonym">Rhizopus arrhizus var. delemar</name>
    <dbReference type="NCBI Taxonomy" id="246409"/>
    <lineage>
        <taxon>Eukaryota</taxon>
        <taxon>Fungi</taxon>
        <taxon>Fungi incertae sedis</taxon>
        <taxon>Mucoromycota</taxon>
        <taxon>Mucoromycotina</taxon>
        <taxon>Mucoromycetes</taxon>
        <taxon>Mucorales</taxon>
        <taxon>Mucorineae</taxon>
        <taxon>Rhizopodaceae</taxon>
        <taxon>Rhizopus</taxon>
    </lineage>
</organism>
<evidence type="ECO:0000313" key="2">
    <source>
        <dbReference type="Proteomes" id="UP000009138"/>
    </source>
</evidence>
<proteinExistence type="predicted"/>
<dbReference type="OrthoDB" id="2284331at2759"/>